<dbReference type="Proteomes" id="UP000235965">
    <property type="component" value="Unassembled WGS sequence"/>
</dbReference>
<sequence length="539" mass="59096">MGRPLLILRRQQLMTLVFLLSFTTLATCASVDATRDVSQGKYKFEKTDNIFNNSHNNVTKDTSLYRYPTRRLNGTSSENTEQIHNLSLEINSNWNSSLSSGLTLLKVVSSVNQDCWNKSDALKCIRAKMIELAGRILYSTDSYVRSSEVQDYNISDIAEGKVTLLHEIIMKQLRNHMLAENLGELGNEVEDTARAALSWFTPEGSGKSSFLTGFGLGFLAFGLKKLLLPLFIGAQIVKSVLIAMFLPSILGGLGKLVGKGVSTFASASGSSGPSNNNVDDFEFKDNMAFDTGDSATAASKYSSAFVYPETSSGLAFENGLSAGTLPAAALYVPGSATGTGSFNRFQQQATGNSKVSYASLPTGAHHHYGSYYTRHQQPSKKQDYKVFHNIPSSSLLLTNYDPFYSPLLSRLDSVFKQLGYETETCRERLVCAMYKNPAKFAPYSNLVSAQLSRELNELRKPSTDNPEILRFFRYMKAAKDGQDGADCIQMHPGCSSSSAQSTVHPPMVKTYHDINKLVQARGFGKSIGFLGTSESSTER</sequence>
<dbReference type="OrthoDB" id="6334967at2759"/>
<evidence type="ECO:0000256" key="1">
    <source>
        <dbReference type="SAM" id="SignalP"/>
    </source>
</evidence>
<proteinExistence type="predicted"/>
<feature type="chain" id="PRO_5014377802" evidence="1">
    <location>
        <begin position="29"/>
        <end position="539"/>
    </location>
</feature>
<gene>
    <name evidence="2" type="ORF">B7P43_G04595</name>
</gene>
<evidence type="ECO:0000313" key="3">
    <source>
        <dbReference type="Proteomes" id="UP000235965"/>
    </source>
</evidence>
<protein>
    <submittedName>
        <fullName evidence="2">Uncharacterized protein</fullName>
    </submittedName>
</protein>
<reference evidence="2 3" key="1">
    <citation type="submission" date="2017-12" db="EMBL/GenBank/DDBJ databases">
        <title>Hemimetabolous genomes reveal molecular basis of termite eusociality.</title>
        <authorList>
            <person name="Harrison M.C."/>
            <person name="Jongepier E."/>
            <person name="Robertson H.M."/>
            <person name="Arning N."/>
            <person name="Bitard-Feildel T."/>
            <person name="Chao H."/>
            <person name="Childers C.P."/>
            <person name="Dinh H."/>
            <person name="Doddapaneni H."/>
            <person name="Dugan S."/>
            <person name="Gowin J."/>
            <person name="Greiner C."/>
            <person name="Han Y."/>
            <person name="Hu H."/>
            <person name="Hughes D.S.T."/>
            <person name="Huylmans A.-K."/>
            <person name="Kemena C."/>
            <person name="Kremer L.P.M."/>
            <person name="Lee S.L."/>
            <person name="Lopez-Ezquerra A."/>
            <person name="Mallet L."/>
            <person name="Monroy-Kuhn J.M."/>
            <person name="Moser A."/>
            <person name="Murali S.C."/>
            <person name="Muzny D.M."/>
            <person name="Otani S."/>
            <person name="Piulachs M.-D."/>
            <person name="Poelchau M."/>
            <person name="Qu J."/>
            <person name="Schaub F."/>
            <person name="Wada-Katsumata A."/>
            <person name="Worley K.C."/>
            <person name="Xie Q."/>
            <person name="Ylla G."/>
            <person name="Poulsen M."/>
            <person name="Gibbs R.A."/>
            <person name="Schal C."/>
            <person name="Richards S."/>
            <person name="Belles X."/>
            <person name="Korb J."/>
            <person name="Bornberg-Bauer E."/>
        </authorList>
    </citation>
    <scope>NUCLEOTIDE SEQUENCE [LARGE SCALE GENOMIC DNA]</scope>
    <source>
        <tissue evidence="2">Whole body</tissue>
    </source>
</reference>
<dbReference type="STRING" id="105785.A0A2J7PI14"/>
<keyword evidence="3" id="KW-1185">Reference proteome</keyword>
<dbReference type="InterPro" id="IPR006631">
    <property type="entry name" value="DM4_12"/>
</dbReference>
<organism evidence="2 3">
    <name type="scientific">Cryptotermes secundus</name>
    <dbReference type="NCBI Taxonomy" id="105785"/>
    <lineage>
        <taxon>Eukaryota</taxon>
        <taxon>Metazoa</taxon>
        <taxon>Ecdysozoa</taxon>
        <taxon>Arthropoda</taxon>
        <taxon>Hexapoda</taxon>
        <taxon>Insecta</taxon>
        <taxon>Pterygota</taxon>
        <taxon>Neoptera</taxon>
        <taxon>Polyneoptera</taxon>
        <taxon>Dictyoptera</taxon>
        <taxon>Blattodea</taxon>
        <taxon>Blattoidea</taxon>
        <taxon>Termitoidae</taxon>
        <taxon>Kalotermitidae</taxon>
        <taxon>Cryptotermitinae</taxon>
        <taxon>Cryptotermes</taxon>
    </lineage>
</organism>
<dbReference type="EMBL" id="NEVH01025129">
    <property type="protein sequence ID" value="PNF15986.1"/>
    <property type="molecule type" value="Genomic_DNA"/>
</dbReference>
<keyword evidence="1" id="KW-0732">Signal</keyword>
<evidence type="ECO:0000313" key="2">
    <source>
        <dbReference type="EMBL" id="PNF15986.1"/>
    </source>
</evidence>
<accession>A0A2J7PI14</accession>
<dbReference type="Pfam" id="PF07841">
    <property type="entry name" value="DM4_12"/>
    <property type="match status" value="1"/>
</dbReference>
<dbReference type="InParanoid" id="A0A2J7PI14"/>
<feature type="signal peptide" evidence="1">
    <location>
        <begin position="1"/>
        <end position="28"/>
    </location>
</feature>
<dbReference type="AlphaFoldDB" id="A0A2J7PI14"/>
<name>A0A2J7PI14_9NEOP</name>
<comment type="caution">
    <text evidence="2">The sequence shown here is derived from an EMBL/GenBank/DDBJ whole genome shotgun (WGS) entry which is preliminary data.</text>
</comment>